<dbReference type="Proteomes" id="UP000218069">
    <property type="component" value="Unassembled WGS sequence"/>
</dbReference>
<gene>
    <name evidence="1" type="ORF">SAMN06295945_1948</name>
</gene>
<evidence type="ECO:0000313" key="2">
    <source>
        <dbReference type="Proteomes" id="UP000218069"/>
    </source>
</evidence>
<organism evidence="1 2">
    <name type="scientific">Polynucleobacter meluiroseus</name>
    <dbReference type="NCBI Taxonomy" id="1938814"/>
    <lineage>
        <taxon>Bacteria</taxon>
        <taxon>Pseudomonadati</taxon>
        <taxon>Pseudomonadota</taxon>
        <taxon>Betaproteobacteria</taxon>
        <taxon>Burkholderiales</taxon>
        <taxon>Burkholderiaceae</taxon>
        <taxon>Polynucleobacter</taxon>
    </lineage>
</organism>
<protein>
    <submittedName>
        <fullName evidence="1">Uncharacterized protein</fullName>
    </submittedName>
</protein>
<reference evidence="2" key="1">
    <citation type="submission" date="2017-08" db="EMBL/GenBank/DDBJ databases">
        <authorList>
            <person name="Varghese N."/>
            <person name="Submissions S."/>
        </authorList>
    </citation>
    <scope>NUCLEOTIDE SEQUENCE [LARGE SCALE GENOMIC DNA]</scope>
    <source>
        <strain evidence="2">AP-Melu-1000-B4</strain>
    </source>
</reference>
<keyword evidence="2" id="KW-1185">Reference proteome</keyword>
<evidence type="ECO:0000313" key="1">
    <source>
        <dbReference type="EMBL" id="SNX29568.1"/>
    </source>
</evidence>
<dbReference type="OrthoDB" id="9882813at2"/>
<accession>A0A240E2A8</accession>
<sequence>MRYPRAYLVFDKTSDDFSEDFFQNISGLKSKIYLSEYSKRINSIEDELLEIKLVDNFFNESENRYFLVMNNPKLFDFLLAYFSDKKLQIYWVDSANSVQDASKLLSAIKKVRDMKLILHDAISCYYEALGVFKVVAERNLSSKDEWVEQILTKYLPWRHKTTLEAELSVLLKSKLRFGIANRIDLQSTTLSKSI</sequence>
<proteinExistence type="predicted"/>
<dbReference type="AlphaFoldDB" id="A0A240E2A8"/>
<dbReference type="EMBL" id="OANS01000005">
    <property type="protein sequence ID" value="SNX29568.1"/>
    <property type="molecule type" value="Genomic_DNA"/>
</dbReference>
<dbReference type="RefSeq" id="WP_096674744.1">
    <property type="nucleotide sequence ID" value="NZ_OANS01000005.1"/>
</dbReference>
<name>A0A240E2A8_9BURK</name>